<feature type="region of interest" description="Disordered" evidence="1">
    <location>
        <begin position="227"/>
        <end position="253"/>
    </location>
</feature>
<reference evidence="2" key="1">
    <citation type="submission" date="2022-07" db="EMBL/GenBank/DDBJ databases">
        <authorList>
            <person name="Macas J."/>
            <person name="Novak P."/>
            <person name="Neumann P."/>
        </authorList>
    </citation>
    <scope>NUCLEOTIDE SEQUENCE</scope>
</reference>
<keyword evidence="3" id="KW-1185">Reference proteome</keyword>
<feature type="compositionally biased region" description="Basic residues" evidence="1">
    <location>
        <begin position="234"/>
        <end position="243"/>
    </location>
</feature>
<proteinExistence type="predicted"/>
<sequence>MTNAPVSIEKPGSNCASVNELTTTVTNAPISVDKPGSNCAPVNDLTRITCDPVKEVIVPKYVAVDAKNMGLGPIQVVIDHNEAPVDATQSASVQRELAFYYDETPVATHHEAVTEGIHQLVTYEAGYDTFEARNGNDGILSDPTQDYAVTTLIPIQSSDETISDDTQMLTFYDAVMQVIPKIVQLRRKTLKDLRKSKVEKQKHNLQNLSKRSHRRCSTILPGRILISSHDHPKPLKKTSKRNRLLSLPSGREV</sequence>
<accession>A0AAV0GCW7</accession>
<protein>
    <submittedName>
        <fullName evidence="2">Uncharacterized protein</fullName>
    </submittedName>
</protein>
<dbReference type="Proteomes" id="UP001152523">
    <property type="component" value="Unassembled WGS sequence"/>
</dbReference>
<evidence type="ECO:0000313" key="3">
    <source>
        <dbReference type="Proteomes" id="UP001152523"/>
    </source>
</evidence>
<dbReference type="AlphaFoldDB" id="A0AAV0GCW7"/>
<dbReference type="EMBL" id="CAMAPF010001084">
    <property type="protein sequence ID" value="CAH9145755.1"/>
    <property type="molecule type" value="Genomic_DNA"/>
</dbReference>
<organism evidence="2 3">
    <name type="scientific">Cuscuta epithymum</name>
    <dbReference type="NCBI Taxonomy" id="186058"/>
    <lineage>
        <taxon>Eukaryota</taxon>
        <taxon>Viridiplantae</taxon>
        <taxon>Streptophyta</taxon>
        <taxon>Embryophyta</taxon>
        <taxon>Tracheophyta</taxon>
        <taxon>Spermatophyta</taxon>
        <taxon>Magnoliopsida</taxon>
        <taxon>eudicotyledons</taxon>
        <taxon>Gunneridae</taxon>
        <taxon>Pentapetalae</taxon>
        <taxon>asterids</taxon>
        <taxon>lamiids</taxon>
        <taxon>Solanales</taxon>
        <taxon>Convolvulaceae</taxon>
        <taxon>Cuscuteae</taxon>
        <taxon>Cuscuta</taxon>
        <taxon>Cuscuta subgen. Cuscuta</taxon>
    </lineage>
</organism>
<comment type="caution">
    <text evidence="2">The sequence shown here is derived from an EMBL/GenBank/DDBJ whole genome shotgun (WGS) entry which is preliminary data.</text>
</comment>
<gene>
    <name evidence="2" type="ORF">CEPIT_LOCUS42460</name>
</gene>
<evidence type="ECO:0000256" key="1">
    <source>
        <dbReference type="SAM" id="MobiDB-lite"/>
    </source>
</evidence>
<evidence type="ECO:0000313" key="2">
    <source>
        <dbReference type="EMBL" id="CAH9145755.1"/>
    </source>
</evidence>
<name>A0AAV0GCW7_9ASTE</name>